<dbReference type="Gene3D" id="3.40.47.10">
    <property type="match status" value="2"/>
</dbReference>
<dbReference type="SUPFAM" id="SSF53901">
    <property type="entry name" value="Thiolase-like"/>
    <property type="match status" value="2"/>
</dbReference>
<evidence type="ECO:0000256" key="2">
    <source>
        <dbReference type="ARBA" id="ARBA00022679"/>
    </source>
</evidence>
<comment type="caution">
    <text evidence="5">The sequence shown here is derived from an EMBL/GenBank/DDBJ whole genome shotgun (WGS) entry which is preliminary data.</text>
</comment>
<dbReference type="PIRSF" id="PIRSF000451">
    <property type="entry name" value="PKS_III"/>
    <property type="match status" value="1"/>
</dbReference>
<organism evidence="5 6">
    <name type="scientific">Algivirga pacifica</name>
    <dbReference type="NCBI Taxonomy" id="1162670"/>
    <lineage>
        <taxon>Bacteria</taxon>
        <taxon>Pseudomonadati</taxon>
        <taxon>Bacteroidota</taxon>
        <taxon>Cytophagia</taxon>
        <taxon>Cytophagales</taxon>
        <taxon>Flammeovirgaceae</taxon>
        <taxon>Algivirga</taxon>
    </lineage>
</organism>
<evidence type="ECO:0000256" key="1">
    <source>
        <dbReference type="ARBA" id="ARBA00005531"/>
    </source>
</evidence>
<dbReference type="InterPro" id="IPR016039">
    <property type="entry name" value="Thiolase-like"/>
</dbReference>
<dbReference type="InterPro" id="IPR011141">
    <property type="entry name" value="Polyketide_synthase_type-III"/>
</dbReference>
<dbReference type="Pfam" id="PF02797">
    <property type="entry name" value="Chal_sti_synt_C"/>
    <property type="match status" value="1"/>
</dbReference>
<evidence type="ECO:0000313" key="6">
    <source>
        <dbReference type="Proteomes" id="UP001500298"/>
    </source>
</evidence>
<accession>A0ABP9DF51</accession>
<dbReference type="InterPro" id="IPR012328">
    <property type="entry name" value="Chalcone/stilbene_synt_C"/>
</dbReference>
<evidence type="ECO:0000313" key="5">
    <source>
        <dbReference type="EMBL" id="GAA4841961.1"/>
    </source>
</evidence>
<reference evidence="6" key="1">
    <citation type="journal article" date="2019" name="Int. J. Syst. Evol. Microbiol.">
        <title>The Global Catalogue of Microorganisms (GCM) 10K type strain sequencing project: providing services to taxonomists for standard genome sequencing and annotation.</title>
        <authorList>
            <consortium name="The Broad Institute Genomics Platform"/>
            <consortium name="The Broad Institute Genome Sequencing Center for Infectious Disease"/>
            <person name="Wu L."/>
            <person name="Ma J."/>
        </authorList>
    </citation>
    <scope>NUCLEOTIDE SEQUENCE [LARGE SCALE GENOMIC DNA]</scope>
    <source>
        <strain evidence="6">JCM 18326</strain>
    </source>
</reference>
<evidence type="ECO:0000259" key="3">
    <source>
        <dbReference type="Pfam" id="PF00195"/>
    </source>
</evidence>
<dbReference type="PANTHER" id="PTHR11877:SF46">
    <property type="entry name" value="TYPE III POLYKETIDE SYNTHASE A"/>
    <property type="match status" value="1"/>
</dbReference>
<gene>
    <name evidence="5" type="ORF">GCM10023331_28660</name>
</gene>
<evidence type="ECO:0000259" key="4">
    <source>
        <dbReference type="Pfam" id="PF02797"/>
    </source>
</evidence>
<feature type="domain" description="Chalcone/stilbene synthase N-terminal" evidence="3">
    <location>
        <begin position="4"/>
        <end position="209"/>
    </location>
</feature>
<dbReference type="Proteomes" id="UP001500298">
    <property type="component" value="Unassembled WGS sequence"/>
</dbReference>
<dbReference type="Pfam" id="PF00195">
    <property type="entry name" value="Chal_sti_synt_N"/>
    <property type="match status" value="1"/>
</dbReference>
<dbReference type="RefSeq" id="WP_345372956.1">
    <property type="nucleotide sequence ID" value="NZ_BAABJX010000044.1"/>
</dbReference>
<proteinExistence type="inferred from homology"/>
<dbReference type="EMBL" id="BAABJX010000044">
    <property type="protein sequence ID" value="GAA4841961.1"/>
    <property type="molecule type" value="Genomic_DNA"/>
</dbReference>
<protein>
    <submittedName>
        <fullName evidence="5">Type III polyketide synthase</fullName>
    </submittedName>
</protein>
<name>A0ABP9DF51_9BACT</name>
<dbReference type="PANTHER" id="PTHR11877">
    <property type="entry name" value="HYDROXYMETHYLGLUTARYL-COA SYNTHASE"/>
    <property type="match status" value="1"/>
</dbReference>
<comment type="similarity">
    <text evidence="1">Belongs to the thiolase-like superfamily. Chalcone/stilbene synthases family.</text>
</comment>
<sequence>MNYLLSIGTAVPPFKHKQSDILSFMKASLPPHKEKEKRLLDIIYRKSAIAQRHAILPDFTPAFEKSLLFGPEQEEAPSLEKRMEVYYKHAADLAAKAAYRCLGDFDKKEVTHLITVSCTGLSAPGLEIALIEELGLPTTTFRTGINFMGCYAMFHALRQADAICARDPEAVVLIAGVELCTLHLQQDDSEDNLMANAIFADGAAAALVSHNKKGFQQPLKMNEFHSQLLLKGKQDMAWHLSSKGFLMRLSSYVPQLIKEDIAHWIHGIIDQAFPYQTKEEIHWAFHPGGPRILQNIGTALELPKEALGHSYETLKSHGNMSSVTILFVLKRLMDHPKNKSFPIFAAGFGPGLTMEGLTLVYSEQ</sequence>
<feature type="domain" description="Chalcone/stilbene synthase C-terminal" evidence="4">
    <location>
        <begin position="227"/>
        <end position="359"/>
    </location>
</feature>
<dbReference type="InterPro" id="IPR001099">
    <property type="entry name" value="Chalcone/stilbene_synt_N"/>
</dbReference>
<keyword evidence="6" id="KW-1185">Reference proteome</keyword>
<dbReference type="CDD" id="cd00831">
    <property type="entry name" value="CHS_like"/>
    <property type="match status" value="1"/>
</dbReference>
<keyword evidence="2" id="KW-0808">Transferase</keyword>